<name>A0A1Q3CBL1_CEPFO</name>
<feature type="compositionally biased region" description="Polar residues" evidence="1">
    <location>
        <begin position="54"/>
        <end position="76"/>
    </location>
</feature>
<evidence type="ECO:0000313" key="3">
    <source>
        <dbReference type="Proteomes" id="UP000187406"/>
    </source>
</evidence>
<protein>
    <submittedName>
        <fullName evidence="2">Uncharacterized protein</fullName>
    </submittedName>
</protein>
<gene>
    <name evidence="2" type="ORF">CFOL_v3_21095</name>
</gene>
<dbReference type="Proteomes" id="UP000187406">
    <property type="component" value="Unassembled WGS sequence"/>
</dbReference>
<comment type="caution">
    <text evidence="2">The sequence shown here is derived from an EMBL/GenBank/DDBJ whole genome shotgun (WGS) entry which is preliminary data.</text>
</comment>
<dbReference type="AlphaFoldDB" id="A0A1Q3CBL1"/>
<feature type="region of interest" description="Disordered" evidence="1">
    <location>
        <begin position="34"/>
        <end position="82"/>
    </location>
</feature>
<evidence type="ECO:0000256" key="1">
    <source>
        <dbReference type="SAM" id="MobiDB-lite"/>
    </source>
</evidence>
<evidence type="ECO:0000313" key="2">
    <source>
        <dbReference type="EMBL" id="GAV77624.1"/>
    </source>
</evidence>
<dbReference type="OrthoDB" id="1931453at2759"/>
<dbReference type="InParanoid" id="A0A1Q3CBL1"/>
<keyword evidence="3" id="KW-1185">Reference proteome</keyword>
<reference evidence="3" key="1">
    <citation type="submission" date="2016-04" db="EMBL/GenBank/DDBJ databases">
        <title>Cephalotus genome sequencing.</title>
        <authorList>
            <person name="Fukushima K."/>
            <person name="Hasebe M."/>
            <person name="Fang X."/>
        </authorList>
    </citation>
    <scope>NUCLEOTIDE SEQUENCE [LARGE SCALE GENOMIC DNA]</scope>
    <source>
        <strain evidence="3">cv. St1</strain>
    </source>
</reference>
<proteinExistence type="predicted"/>
<sequence length="172" mass="19800">MLFLSHTFDFAYMSSCFYRSMAGKRVRGRHMDDLHEESNQKRHLPHARSHEEFQQTISTTPSGESYASDANTSTNKVRGPAKPLKQLGTDKRLILEWNEFHQPVGPNATLLAEQLRSFARNGDLLPLTVTSWSEMDQSMLDNIWDDILVKITLIMILSSQYFFIFDLLNCDV</sequence>
<accession>A0A1Q3CBL1</accession>
<organism evidence="2 3">
    <name type="scientific">Cephalotus follicularis</name>
    <name type="common">Albany pitcher plant</name>
    <dbReference type="NCBI Taxonomy" id="3775"/>
    <lineage>
        <taxon>Eukaryota</taxon>
        <taxon>Viridiplantae</taxon>
        <taxon>Streptophyta</taxon>
        <taxon>Embryophyta</taxon>
        <taxon>Tracheophyta</taxon>
        <taxon>Spermatophyta</taxon>
        <taxon>Magnoliopsida</taxon>
        <taxon>eudicotyledons</taxon>
        <taxon>Gunneridae</taxon>
        <taxon>Pentapetalae</taxon>
        <taxon>rosids</taxon>
        <taxon>fabids</taxon>
        <taxon>Oxalidales</taxon>
        <taxon>Cephalotaceae</taxon>
        <taxon>Cephalotus</taxon>
    </lineage>
</organism>
<dbReference type="EMBL" id="BDDD01001653">
    <property type="protein sequence ID" value="GAV77624.1"/>
    <property type="molecule type" value="Genomic_DNA"/>
</dbReference>